<feature type="domain" description="ABC transporter" evidence="5">
    <location>
        <begin position="2"/>
        <end position="234"/>
    </location>
</feature>
<evidence type="ECO:0000256" key="2">
    <source>
        <dbReference type="ARBA" id="ARBA00022741"/>
    </source>
</evidence>
<keyword evidence="1" id="KW-0813">Transport</keyword>
<dbReference type="SMART" id="SM00382">
    <property type="entry name" value="AAA"/>
    <property type="match status" value="1"/>
</dbReference>
<name>A0A7K0J512_9ACTN</name>
<accession>A0A7K0J512</accession>
<dbReference type="PANTHER" id="PTHR42794">
    <property type="entry name" value="HEMIN IMPORT ATP-BINDING PROTEIN HMUV"/>
    <property type="match status" value="1"/>
</dbReference>
<dbReference type="Pfam" id="PF00005">
    <property type="entry name" value="ABC_tran"/>
    <property type="match status" value="1"/>
</dbReference>
<dbReference type="RefSeq" id="WP_154561738.1">
    <property type="nucleotide sequence ID" value="NZ_VUMG01000001.1"/>
</dbReference>
<dbReference type="AlphaFoldDB" id="A0A7K0J512"/>
<dbReference type="InterPro" id="IPR003439">
    <property type="entry name" value="ABC_transporter-like_ATP-bd"/>
</dbReference>
<organism evidence="6 7">
    <name type="scientific">Cutibacterium porci</name>
    <dbReference type="NCBI Taxonomy" id="2605781"/>
    <lineage>
        <taxon>Bacteria</taxon>
        <taxon>Bacillati</taxon>
        <taxon>Actinomycetota</taxon>
        <taxon>Actinomycetes</taxon>
        <taxon>Propionibacteriales</taxon>
        <taxon>Propionibacteriaceae</taxon>
        <taxon>Cutibacterium</taxon>
    </lineage>
</organism>
<dbReference type="SUPFAM" id="SSF52540">
    <property type="entry name" value="P-loop containing nucleoside triphosphate hydrolases"/>
    <property type="match status" value="1"/>
</dbReference>
<reference evidence="6 7" key="1">
    <citation type="submission" date="2019-08" db="EMBL/GenBank/DDBJ databases">
        <title>In-depth cultivation of the pig gut microbiome towards novel bacterial diversity and tailored functional studies.</title>
        <authorList>
            <person name="Wylensek D."/>
            <person name="Hitch T.C.A."/>
            <person name="Clavel T."/>
        </authorList>
    </citation>
    <scope>NUCLEOTIDE SEQUENCE [LARGE SCALE GENOMIC DNA]</scope>
    <source>
        <strain evidence="6 7">WCA-380-WT-3A</strain>
    </source>
</reference>
<dbReference type="PROSITE" id="PS50893">
    <property type="entry name" value="ABC_TRANSPORTER_2"/>
    <property type="match status" value="1"/>
</dbReference>
<dbReference type="InterPro" id="IPR017871">
    <property type="entry name" value="ABC_transporter-like_CS"/>
</dbReference>
<evidence type="ECO:0000313" key="7">
    <source>
        <dbReference type="Proteomes" id="UP000466104"/>
    </source>
</evidence>
<dbReference type="GO" id="GO:0005524">
    <property type="term" value="F:ATP binding"/>
    <property type="evidence" value="ECO:0007669"/>
    <property type="project" value="UniProtKB-KW"/>
</dbReference>
<keyword evidence="4" id="KW-1278">Translocase</keyword>
<sequence length="258" mass="27874">MIAACDVVVRRGQRVVLDSVDVSADHHTTVGIVGPNGAGKSTLLSALYRNVAICSGRITVSDRDLSTMSRRDIARDVAVVSQTPDQALPLTVRDTVALGRLPHRSLMAYGDAADREIVDAALARTDLTGMASRLVTQLSGGERQRVLVARAIAQQAGHLLLDEPTNHLDIGHQFALLNLVRSIDSTTIIVLHDLNLAARVADQLVLLDKGHLVASGPCEEVLRPDLLSDVYRVGVERITHNGRIHLLFNPPNNEPPKQ</sequence>
<protein>
    <submittedName>
        <fullName evidence="6">ABC transporter ATP-binding protein</fullName>
    </submittedName>
</protein>
<dbReference type="Gene3D" id="3.40.50.300">
    <property type="entry name" value="P-loop containing nucleotide triphosphate hydrolases"/>
    <property type="match status" value="1"/>
</dbReference>
<dbReference type="FunFam" id="3.40.50.300:FF:000134">
    <property type="entry name" value="Iron-enterobactin ABC transporter ATP-binding protein"/>
    <property type="match status" value="1"/>
</dbReference>
<keyword evidence="2" id="KW-0547">Nucleotide-binding</keyword>
<keyword evidence="3 6" id="KW-0067">ATP-binding</keyword>
<evidence type="ECO:0000256" key="1">
    <source>
        <dbReference type="ARBA" id="ARBA00022448"/>
    </source>
</evidence>
<evidence type="ECO:0000256" key="3">
    <source>
        <dbReference type="ARBA" id="ARBA00022840"/>
    </source>
</evidence>
<evidence type="ECO:0000259" key="5">
    <source>
        <dbReference type="PROSITE" id="PS50893"/>
    </source>
</evidence>
<dbReference type="EMBL" id="VUMG01000001">
    <property type="protein sequence ID" value="MSS45025.1"/>
    <property type="molecule type" value="Genomic_DNA"/>
</dbReference>
<dbReference type="CDD" id="cd03214">
    <property type="entry name" value="ABC_Iron-Siderophores_B12_Hemin"/>
    <property type="match status" value="1"/>
</dbReference>
<dbReference type="InterPro" id="IPR003593">
    <property type="entry name" value="AAA+_ATPase"/>
</dbReference>
<dbReference type="GO" id="GO:0016887">
    <property type="term" value="F:ATP hydrolysis activity"/>
    <property type="evidence" value="ECO:0007669"/>
    <property type="project" value="InterPro"/>
</dbReference>
<proteinExistence type="predicted"/>
<comment type="caution">
    <text evidence="6">The sequence shown here is derived from an EMBL/GenBank/DDBJ whole genome shotgun (WGS) entry which is preliminary data.</text>
</comment>
<evidence type="ECO:0000313" key="6">
    <source>
        <dbReference type="EMBL" id="MSS45025.1"/>
    </source>
</evidence>
<dbReference type="PANTHER" id="PTHR42794:SF1">
    <property type="entry name" value="HEMIN IMPORT ATP-BINDING PROTEIN HMUV"/>
    <property type="match status" value="1"/>
</dbReference>
<gene>
    <name evidence="6" type="ORF">FYJ43_02940</name>
</gene>
<evidence type="ECO:0000256" key="4">
    <source>
        <dbReference type="ARBA" id="ARBA00022967"/>
    </source>
</evidence>
<dbReference type="InterPro" id="IPR027417">
    <property type="entry name" value="P-loop_NTPase"/>
</dbReference>
<dbReference type="PROSITE" id="PS00211">
    <property type="entry name" value="ABC_TRANSPORTER_1"/>
    <property type="match status" value="1"/>
</dbReference>
<keyword evidence="7" id="KW-1185">Reference proteome</keyword>
<dbReference type="Proteomes" id="UP000466104">
    <property type="component" value="Unassembled WGS sequence"/>
</dbReference>